<comment type="caution">
    <text evidence="1">The sequence shown here is derived from an EMBL/GenBank/DDBJ whole genome shotgun (WGS) entry which is preliminary data.</text>
</comment>
<dbReference type="Proteomes" id="UP001610446">
    <property type="component" value="Unassembled WGS sequence"/>
</dbReference>
<evidence type="ECO:0000313" key="1">
    <source>
        <dbReference type="EMBL" id="KAL2840783.1"/>
    </source>
</evidence>
<reference evidence="1 2" key="1">
    <citation type="submission" date="2024-07" db="EMBL/GenBank/DDBJ databases">
        <title>Section-level genome sequencing and comparative genomics of Aspergillus sections Usti and Cavernicolus.</title>
        <authorList>
            <consortium name="Lawrence Berkeley National Laboratory"/>
            <person name="Nybo J.L."/>
            <person name="Vesth T.C."/>
            <person name="Theobald S."/>
            <person name="Frisvad J.C."/>
            <person name="Larsen T.O."/>
            <person name="Kjaerboelling I."/>
            <person name="Rothschild-Mancinelli K."/>
            <person name="Lyhne E.K."/>
            <person name="Kogle M.E."/>
            <person name="Barry K."/>
            <person name="Clum A."/>
            <person name="Na H."/>
            <person name="Ledsgaard L."/>
            <person name="Lin J."/>
            <person name="Lipzen A."/>
            <person name="Kuo A."/>
            <person name="Riley R."/>
            <person name="Mondo S."/>
            <person name="Labutti K."/>
            <person name="Haridas S."/>
            <person name="Pangalinan J."/>
            <person name="Salamov A.A."/>
            <person name="Simmons B.A."/>
            <person name="Magnuson J.K."/>
            <person name="Chen J."/>
            <person name="Drula E."/>
            <person name="Henrissat B."/>
            <person name="Wiebenga A."/>
            <person name="Lubbers R.J."/>
            <person name="Gomes A.C."/>
            <person name="Makela M.R."/>
            <person name="Stajich J."/>
            <person name="Grigoriev I.V."/>
            <person name="Mortensen U.H."/>
            <person name="De Vries R.P."/>
            <person name="Baker S.E."/>
            <person name="Andersen M.R."/>
        </authorList>
    </citation>
    <scope>NUCLEOTIDE SEQUENCE [LARGE SCALE GENOMIC DNA]</scope>
    <source>
        <strain evidence="1 2">CBS 123904</strain>
    </source>
</reference>
<evidence type="ECO:0000313" key="2">
    <source>
        <dbReference type="Proteomes" id="UP001610446"/>
    </source>
</evidence>
<evidence type="ECO:0008006" key="3">
    <source>
        <dbReference type="Google" id="ProtNLM"/>
    </source>
</evidence>
<proteinExistence type="predicted"/>
<sequence>MAMRMQACLSLLSFKFRKRSRHSYATIGDLPIEVFLQIIDELDGDPVPIACLALTCRSLANILESSLKHPSLRFPVRGYRYGAYDSWYSKQKWTKNQPIPERQRFLRTLERGNDRWAYCSRCVKLHPVAHFSLTHRFLTPSGQRCCRLGKVSTVVDVCPGVVIGYQEKKWLVAAAKEQGMVDIWRDRPGREYKLTIRYNVYVRIRTRVVARVHEGNELSIAVRYQWTDSSLSARRPRKSRPASEVNFWSYIYLCPHRLVMFQQIEAALKTGNYPELVRQGCTDCKTGFRGDREGSTYWVDISMYFGTSTSDLPDKAWLDHASSHYYRYLGCHI</sequence>
<dbReference type="EMBL" id="JBFXLU010000117">
    <property type="protein sequence ID" value="KAL2840783.1"/>
    <property type="molecule type" value="Genomic_DNA"/>
</dbReference>
<keyword evidence="2" id="KW-1185">Reference proteome</keyword>
<accession>A0ABR4JL70</accession>
<gene>
    <name evidence="1" type="ORF">BJY01DRAFT_249850</name>
</gene>
<organism evidence="1 2">
    <name type="scientific">Aspergillus pseudoustus</name>
    <dbReference type="NCBI Taxonomy" id="1810923"/>
    <lineage>
        <taxon>Eukaryota</taxon>
        <taxon>Fungi</taxon>
        <taxon>Dikarya</taxon>
        <taxon>Ascomycota</taxon>
        <taxon>Pezizomycotina</taxon>
        <taxon>Eurotiomycetes</taxon>
        <taxon>Eurotiomycetidae</taxon>
        <taxon>Eurotiales</taxon>
        <taxon>Aspergillaceae</taxon>
        <taxon>Aspergillus</taxon>
        <taxon>Aspergillus subgen. Nidulantes</taxon>
    </lineage>
</organism>
<protein>
    <recommendedName>
        <fullName evidence="3">F-box domain-containing protein</fullName>
    </recommendedName>
</protein>
<name>A0ABR4JL70_9EURO</name>